<dbReference type="InterPro" id="IPR052035">
    <property type="entry name" value="ZnF_BED_domain_contain"/>
</dbReference>
<keyword evidence="4" id="KW-0862">Zinc</keyword>
<keyword evidence="2" id="KW-0479">Metal-binding</keyword>
<evidence type="ECO:0000256" key="6">
    <source>
        <dbReference type="SAM" id="MobiDB-lite"/>
    </source>
</evidence>
<dbReference type="GO" id="GO:0008270">
    <property type="term" value="F:zinc ion binding"/>
    <property type="evidence" value="ECO:0007669"/>
    <property type="project" value="UniProtKB-KW"/>
</dbReference>
<dbReference type="GO" id="GO:0005634">
    <property type="term" value="C:nucleus"/>
    <property type="evidence" value="ECO:0007669"/>
    <property type="project" value="UniProtKB-SubCell"/>
</dbReference>
<organism evidence="7 8">
    <name type="scientific">Rhizoctonia solani</name>
    <dbReference type="NCBI Taxonomy" id="456999"/>
    <lineage>
        <taxon>Eukaryota</taxon>
        <taxon>Fungi</taxon>
        <taxon>Dikarya</taxon>
        <taxon>Basidiomycota</taxon>
        <taxon>Agaricomycotina</taxon>
        <taxon>Agaricomycetes</taxon>
        <taxon>Cantharellales</taxon>
        <taxon>Ceratobasidiaceae</taxon>
        <taxon>Rhizoctonia</taxon>
    </lineage>
</organism>
<gene>
    <name evidence="7" type="ORF">RDB_LOCUS45559</name>
</gene>
<dbReference type="SUPFAM" id="SSF53098">
    <property type="entry name" value="Ribonuclease H-like"/>
    <property type="match status" value="1"/>
</dbReference>
<evidence type="ECO:0000256" key="4">
    <source>
        <dbReference type="ARBA" id="ARBA00022833"/>
    </source>
</evidence>
<feature type="compositionally biased region" description="Polar residues" evidence="6">
    <location>
        <begin position="17"/>
        <end position="26"/>
    </location>
</feature>
<name>A0A8H3B4P4_9AGAM</name>
<dbReference type="InterPro" id="IPR012337">
    <property type="entry name" value="RNaseH-like_sf"/>
</dbReference>
<evidence type="ECO:0000313" key="7">
    <source>
        <dbReference type="EMBL" id="CAE6447930.1"/>
    </source>
</evidence>
<comment type="caution">
    <text evidence="7">The sequence shown here is derived from an EMBL/GenBank/DDBJ whole genome shotgun (WGS) entry which is preliminary data.</text>
</comment>
<dbReference type="AlphaFoldDB" id="A0A8H3B4P4"/>
<feature type="region of interest" description="Disordered" evidence="6">
    <location>
        <begin position="51"/>
        <end position="77"/>
    </location>
</feature>
<sequence length="725" mass="80751">MDSQKTPTKRSMDGIPMNTNVYTNHGNSSQFEVADLSAQLSNLAIEEGIHPSIEGELGTEDKDNRDTSGNASHRTGPTDYARQWAYLHYEDPIAGLLPDGRPAWIFKCKHCPKSRRVPRTPGMTVFDKKLPILSSNLTSHLNKPCPGLPPSESYEAYMERVKQAEKPEVQIQEAGQQSLGAMFAAEDPAPLPPPNSLSKTVFRSTLIQGVVRDTFALTFGEGEGMKIVFALVNPLVKLPSHQTMARDLLKLYAVLSDRFCHVMKVQNSRISITSDAWSSKNSIYSIAGVFVTFIDQHWNLQELVTDVIHLNAEHSGAMMGQKIFQSLRHRNAASNLIASAIGIDDAETDEAYQSAKAFGYEGRIEESAEILTEEARLQGLASELDSAVDRLDDGSDLSDLDPDFDGDSDTELVNDKELGGISKKAAPRQGHRTGKAKAIAELSPIQKIHSVVVHSTASALRRRKMGEYIKEHCPVPRAVIKGMPAFEQWVNNLDVGKTGRARKVAQALKLKWMMADDEWAVAEELVRILEPFDDATHSFSKSGKVHICNVLPTYIQLQAELQSSRVRLVKQHGPNNDPYGLINAISQGETKLNKYLELARNSRLIIIASALHPGMRLTYFQDESIWGGLMQRARNLIEELFEKYKTEADIESNKGPDHLETPANHNRSRPKLSRTWSDKLNDAQRSTFGGPASDALDDELTRFFGNIYKYKPGTSVLKWWKVMYS</sequence>
<feature type="region of interest" description="Disordered" evidence="6">
    <location>
        <begin position="1"/>
        <end position="26"/>
    </location>
</feature>
<evidence type="ECO:0000256" key="3">
    <source>
        <dbReference type="ARBA" id="ARBA00022771"/>
    </source>
</evidence>
<keyword evidence="5" id="KW-0539">Nucleus</keyword>
<keyword evidence="3" id="KW-0863">Zinc-finger</keyword>
<evidence type="ECO:0000256" key="1">
    <source>
        <dbReference type="ARBA" id="ARBA00004123"/>
    </source>
</evidence>
<protein>
    <submittedName>
        <fullName evidence="7">Uncharacterized protein</fullName>
    </submittedName>
</protein>
<evidence type="ECO:0000313" key="8">
    <source>
        <dbReference type="Proteomes" id="UP000663853"/>
    </source>
</evidence>
<dbReference type="Proteomes" id="UP000663853">
    <property type="component" value="Unassembled WGS sequence"/>
</dbReference>
<dbReference type="PANTHER" id="PTHR46481:SF10">
    <property type="entry name" value="ZINC FINGER BED DOMAIN-CONTAINING PROTEIN 39"/>
    <property type="match status" value="1"/>
</dbReference>
<evidence type="ECO:0000256" key="2">
    <source>
        <dbReference type="ARBA" id="ARBA00022723"/>
    </source>
</evidence>
<dbReference type="PANTHER" id="PTHR46481">
    <property type="entry name" value="ZINC FINGER BED DOMAIN-CONTAINING PROTEIN 4"/>
    <property type="match status" value="1"/>
</dbReference>
<accession>A0A8H3B4P4</accession>
<feature type="compositionally biased region" description="Basic and acidic residues" evidence="6">
    <location>
        <begin position="651"/>
        <end position="660"/>
    </location>
</feature>
<evidence type="ECO:0000256" key="5">
    <source>
        <dbReference type="ARBA" id="ARBA00023242"/>
    </source>
</evidence>
<reference evidence="7" key="1">
    <citation type="submission" date="2021-01" db="EMBL/GenBank/DDBJ databases">
        <authorList>
            <person name="Kaushik A."/>
        </authorList>
    </citation>
    <scope>NUCLEOTIDE SEQUENCE</scope>
    <source>
        <strain evidence="7">AG6-10EEA</strain>
    </source>
</reference>
<comment type="subcellular location">
    <subcellularLocation>
        <location evidence="1">Nucleus</location>
    </subcellularLocation>
</comment>
<dbReference type="EMBL" id="CAJMXA010000978">
    <property type="protein sequence ID" value="CAE6447930.1"/>
    <property type="molecule type" value="Genomic_DNA"/>
</dbReference>
<feature type="region of interest" description="Disordered" evidence="6">
    <location>
        <begin position="651"/>
        <end position="675"/>
    </location>
</feature>
<proteinExistence type="predicted"/>